<accession>A0A7E4V536</accession>
<dbReference type="AlphaFoldDB" id="A0A7E4V536"/>
<dbReference type="PIRSF" id="PIRSF035170">
    <property type="entry name" value="HD_phosphohydro"/>
    <property type="match status" value="1"/>
</dbReference>
<sequence length="221" mass="25604">MASLKSPMSLAHLRARWDDLTSFVSEAPKEKWWKLIVDAHSSRPFYNLEHISDMFEHYDQYKDQLKDRYATAFAVFFKHIDYDVKASDSSEKSAQQLRDFAQETTLDQENYIADLIVQSGSNCTEAHLTKDETGNDDLHFLIDFDSAYLGASPAKYKEYTEAIRKEYAHLSDAEYAEQRLKLLQLFLMIPNIYATKEMRQCFEQQARDNINKEIGSLSGAN</sequence>
<reference evidence="1" key="1">
    <citation type="journal article" date="2013" name="Genetics">
        <title>The draft genome and transcriptome of Panagrellus redivivus are shaped by the harsh demands of a free-living lifestyle.</title>
        <authorList>
            <person name="Srinivasan J."/>
            <person name="Dillman A.R."/>
            <person name="Macchietto M.G."/>
            <person name="Heikkinen L."/>
            <person name="Lakso M."/>
            <person name="Fracchia K.M."/>
            <person name="Antoshechkin I."/>
            <person name="Mortazavi A."/>
            <person name="Wong G."/>
            <person name="Sternberg P.W."/>
        </authorList>
    </citation>
    <scope>NUCLEOTIDE SEQUENCE [LARGE SCALE GENOMIC DNA]</scope>
    <source>
        <strain evidence="1">MT8872</strain>
    </source>
</reference>
<reference evidence="2" key="2">
    <citation type="submission" date="2020-10" db="UniProtKB">
        <authorList>
            <consortium name="WormBaseParasite"/>
        </authorList>
    </citation>
    <scope>IDENTIFICATION</scope>
</reference>
<dbReference type="PANTHER" id="PTHR21174:SF0">
    <property type="entry name" value="HD PHOSPHOHYDROLASE FAMILY PROTEIN-RELATED"/>
    <property type="match status" value="1"/>
</dbReference>
<name>A0A7E4V536_PANRE</name>
<evidence type="ECO:0000313" key="1">
    <source>
        <dbReference type="Proteomes" id="UP000492821"/>
    </source>
</evidence>
<organism evidence="1 2">
    <name type="scientific">Panagrellus redivivus</name>
    <name type="common">Microworm</name>
    <dbReference type="NCBI Taxonomy" id="6233"/>
    <lineage>
        <taxon>Eukaryota</taxon>
        <taxon>Metazoa</taxon>
        <taxon>Ecdysozoa</taxon>
        <taxon>Nematoda</taxon>
        <taxon>Chromadorea</taxon>
        <taxon>Rhabditida</taxon>
        <taxon>Tylenchina</taxon>
        <taxon>Panagrolaimomorpha</taxon>
        <taxon>Panagrolaimoidea</taxon>
        <taxon>Panagrolaimidae</taxon>
        <taxon>Panagrellus</taxon>
    </lineage>
</organism>
<dbReference type="InterPro" id="IPR009218">
    <property type="entry name" value="HD_phosphohydro"/>
</dbReference>
<evidence type="ECO:0000313" key="2">
    <source>
        <dbReference type="WBParaSite" id="Pan_g16687.t1"/>
    </source>
</evidence>
<dbReference type="Proteomes" id="UP000492821">
    <property type="component" value="Unassembled WGS sequence"/>
</dbReference>
<keyword evidence="1" id="KW-1185">Reference proteome</keyword>
<proteinExistence type="predicted"/>
<protein>
    <submittedName>
        <fullName evidence="2">Serine/threonine protein kinase</fullName>
    </submittedName>
</protein>
<dbReference type="PANTHER" id="PTHR21174">
    <property type="match status" value="1"/>
</dbReference>
<dbReference type="WBParaSite" id="Pan_g16687.t1">
    <property type="protein sequence ID" value="Pan_g16687.t1"/>
    <property type="gene ID" value="Pan_g16687"/>
</dbReference>